<reference evidence="1 2" key="1">
    <citation type="submission" date="2018-07" db="EMBL/GenBank/DDBJ databases">
        <title>Lottiidibacillus patelloidae gen. nov., sp. nov., isolated from the intestinal tract of a marine limpet and the reclassification of B. taeanensis BH030017T, B. algicola KMM 3737T and B. hwajinpoensis SW-72T as genus Lottiidibacillus.</title>
        <authorList>
            <person name="Liu R."/>
            <person name="Huang Z."/>
        </authorList>
    </citation>
    <scope>NUCLEOTIDE SEQUENCE [LARGE SCALE GENOMIC DNA]</scope>
    <source>
        <strain evidence="1 2">BH030017</strain>
    </source>
</reference>
<accession>A0A366XZT9</accession>
<proteinExistence type="predicted"/>
<dbReference type="RefSeq" id="WP_113804596.1">
    <property type="nucleotide sequence ID" value="NZ_QOCW01000002.1"/>
</dbReference>
<dbReference type="AlphaFoldDB" id="A0A366XZT9"/>
<name>A0A366XZT9_9BACI</name>
<dbReference type="Proteomes" id="UP000253314">
    <property type="component" value="Unassembled WGS sequence"/>
</dbReference>
<dbReference type="EMBL" id="QOCW01000002">
    <property type="protein sequence ID" value="RBW71116.1"/>
    <property type="molecule type" value="Genomic_DNA"/>
</dbReference>
<sequence length="71" mass="8384">MAAKENDHIIKLAHEAIQNRAKIDTLIELLIEKNFFTEEECEEKLQKVFKVNKKEYIADIMDMYPQNSKAE</sequence>
<evidence type="ECO:0000313" key="1">
    <source>
        <dbReference type="EMBL" id="RBW71116.1"/>
    </source>
</evidence>
<comment type="caution">
    <text evidence="1">The sequence shown here is derived from an EMBL/GenBank/DDBJ whole genome shotgun (WGS) entry which is preliminary data.</text>
</comment>
<keyword evidence="2" id="KW-1185">Reference proteome</keyword>
<organism evidence="1 2">
    <name type="scientific">Bacillus taeanensis</name>
    <dbReference type="NCBI Taxonomy" id="273032"/>
    <lineage>
        <taxon>Bacteria</taxon>
        <taxon>Bacillati</taxon>
        <taxon>Bacillota</taxon>
        <taxon>Bacilli</taxon>
        <taxon>Bacillales</taxon>
        <taxon>Bacillaceae</taxon>
        <taxon>Bacillus</taxon>
    </lineage>
</organism>
<gene>
    <name evidence="1" type="ORF">DS031_03735</name>
</gene>
<evidence type="ECO:0000313" key="2">
    <source>
        <dbReference type="Proteomes" id="UP000253314"/>
    </source>
</evidence>
<protein>
    <submittedName>
        <fullName evidence="1">Uncharacterized protein</fullName>
    </submittedName>
</protein>